<dbReference type="EMBL" id="RZGR01000040">
    <property type="protein sequence ID" value="RUQ81511.1"/>
    <property type="molecule type" value="Genomic_DNA"/>
</dbReference>
<gene>
    <name evidence="2" type="ORF">EKM59_10480</name>
</gene>
<reference evidence="2 3" key="1">
    <citation type="submission" date="2018-12" db="EMBL/GenBank/DDBJ databases">
        <title>Legionella sp,whole genome shotgun sequence.</title>
        <authorList>
            <person name="Wu H."/>
        </authorList>
    </citation>
    <scope>NUCLEOTIDE SEQUENCE [LARGE SCALE GENOMIC DNA]</scope>
    <source>
        <strain evidence="3">km714</strain>
    </source>
</reference>
<dbReference type="AlphaFoldDB" id="A0A3S0V4H4"/>
<sequence length="62" mass="7032">MKPLIETNPYLKNKEQREASNNRSTRSSCGVEGIVMSPSFSISIDSSRAKKGLEKIKTRLRY</sequence>
<keyword evidence="3" id="KW-1185">Reference proteome</keyword>
<dbReference type="RefSeq" id="WP_127111508.1">
    <property type="nucleotide sequence ID" value="NZ_RZGR01000040.1"/>
</dbReference>
<evidence type="ECO:0000313" key="2">
    <source>
        <dbReference type="EMBL" id="RUQ81511.1"/>
    </source>
</evidence>
<comment type="caution">
    <text evidence="2">The sequence shown here is derived from an EMBL/GenBank/DDBJ whole genome shotgun (WGS) entry which is preliminary data.</text>
</comment>
<organism evidence="2 3">
    <name type="scientific">Legionella septentrionalis</name>
    <dbReference type="NCBI Taxonomy" id="2498109"/>
    <lineage>
        <taxon>Bacteria</taxon>
        <taxon>Pseudomonadati</taxon>
        <taxon>Pseudomonadota</taxon>
        <taxon>Gammaproteobacteria</taxon>
        <taxon>Legionellales</taxon>
        <taxon>Legionellaceae</taxon>
        <taxon>Legionella</taxon>
    </lineage>
</organism>
<accession>A0A3S0V4H4</accession>
<feature type="region of interest" description="Disordered" evidence="1">
    <location>
        <begin position="1"/>
        <end position="29"/>
    </location>
</feature>
<evidence type="ECO:0000256" key="1">
    <source>
        <dbReference type="SAM" id="MobiDB-lite"/>
    </source>
</evidence>
<proteinExistence type="predicted"/>
<evidence type="ECO:0000313" key="3">
    <source>
        <dbReference type="Proteomes" id="UP000288012"/>
    </source>
</evidence>
<dbReference type="Proteomes" id="UP000288012">
    <property type="component" value="Unassembled WGS sequence"/>
</dbReference>
<protein>
    <submittedName>
        <fullName evidence="2">Uncharacterized protein</fullName>
    </submittedName>
</protein>
<name>A0A3S0V4H4_9GAMM</name>